<keyword evidence="2" id="KW-1003">Cell membrane</keyword>
<dbReference type="Proteomes" id="UP000198508">
    <property type="component" value="Unassembled WGS sequence"/>
</dbReference>
<keyword evidence="4 6" id="KW-1133">Transmembrane helix</keyword>
<feature type="transmembrane region" description="Helical" evidence="6">
    <location>
        <begin position="244"/>
        <end position="265"/>
    </location>
</feature>
<name>A0A1I0FNN6_9FIRM</name>
<dbReference type="PANTHER" id="PTHR30250">
    <property type="entry name" value="PST FAMILY PREDICTED COLANIC ACID TRANSPORTER"/>
    <property type="match status" value="1"/>
</dbReference>
<feature type="transmembrane region" description="Helical" evidence="6">
    <location>
        <begin position="119"/>
        <end position="138"/>
    </location>
</feature>
<dbReference type="InterPro" id="IPR050833">
    <property type="entry name" value="Poly_Biosynth_Transport"/>
</dbReference>
<reference evidence="8" key="1">
    <citation type="submission" date="2016-10" db="EMBL/GenBank/DDBJ databases">
        <authorList>
            <person name="Varghese N."/>
            <person name="Submissions S."/>
        </authorList>
    </citation>
    <scope>NUCLEOTIDE SEQUENCE [LARGE SCALE GENOMIC DNA]</scope>
    <source>
        <strain evidence="8">NLAE-zl-G277</strain>
    </source>
</reference>
<comment type="subcellular location">
    <subcellularLocation>
        <location evidence="1">Cell membrane</location>
        <topology evidence="1">Multi-pass membrane protein</topology>
    </subcellularLocation>
</comment>
<dbReference type="GO" id="GO:0005886">
    <property type="term" value="C:plasma membrane"/>
    <property type="evidence" value="ECO:0007669"/>
    <property type="project" value="UniProtKB-SubCell"/>
</dbReference>
<accession>A0A1I0FNN6</accession>
<dbReference type="InterPro" id="IPR002797">
    <property type="entry name" value="Polysacc_synth"/>
</dbReference>
<dbReference type="Pfam" id="PF01943">
    <property type="entry name" value="Polysacc_synt"/>
    <property type="match status" value="1"/>
</dbReference>
<feature type="transmembrane region" description="Helical" evidence="6">
    <location>
        <begin position="15"/>
        <end position="35"/>
    </location>
</feature>
<feature type="transmembrane region" description="Helical" evidence="6">
    <location>
        <begin position="444"/>
        <end position="465"/>
    </location>
</feature>
<feature type="transmembrane region" description="Helical" evidence="6">
    <location>
        <begin position="382"/>
        <end position="405"/>
    </location>
</feature>
<feature type="transmembrane region" description="Helical" evidence="6">
    <location>
        <begin position="180"/>
        <end position="198"/>
    </location>
</feature>
<evidence type="ECO:0000313" key="7">
    <source>
        <dbReference type="EMBL" id="SET59954.1"/>
    </source>
</evidence>
<keyword evidence="3 6" id="KW-0812">Transmembrane</keyword>
<gene>
    <name evidence="7" type="ORF">SAMN05216313_10983</name>
</gene>
<feature type="transmembrane region" description="Helical" evidence="6">
    <location>
        <begin position="150"/>
        <end position="168"/>
    </location>
</feature>
<evidence type="ECO:0000256" key="1">
    <source>
        <dbReference type="ARBA" id="ARBA00004651"/>
    </source>
</evidence>
<keyword evidence="8" id="KW-1185">Reference proteome</keyword>
<feature type="transmembrane region" description="Helical" evidence="6">
    <location>
        <begin position="87"/>
        <end position="107"/>
    </location>
</feature>
<feature type="transmembrane region" description="Helical" evidence="6">
    <location>
        <begin position="328"/>
        <end position="345"/>
    </location>
</feature>
<protein>
    <submittedName>
        <fullName evidence="7">Membrane protein involved in the export of O-antigen and teichoic acid</fullName>
    </submittedName>
</protein>
<organism evidence="7 8">
    <name type="scientific">Enterocloster lavalensis</name>
    <dbReference type="NCBI Taxonomy" id="460384"/>
    <lineage>
        <taxon>Bacteria</taxon>
        <taxon>Bacillati</taxon>
        <taxon>Bacillota</taxon>
        <taxon>Clostridia</taxon>
        <taxon>Lachnospirales</taxon>
        <taxon>Lachnospiraceae</taxon>
        <taxon>Enterocloster</taxon>
    </lineage>
</organism>
<dbReference type="AlphaFoldDB" id="A0A1I0FNN6"/>
<dbReference type="RefSeq" id="WP_092363147.1">
    <property type="nucleotide sequence ID" value="NZ_CABJCG010000006.1"/>
</dbReference>
<sequence>MTAEGNKQNAFKAGVWYTVSNIAAKAILVLTTPIFTRMMSTEDYGMASIFTSWYSLLVVFCSLNLTYSIGRAKIDFPGKLDEYVGAMQLLALVNCLVLAGGALLFLGPVSAIMGMERPMVLLLIAYLMCAPTVLLYQSKYKYLYRYRENILITAFIAVGSVAVSIMALSCMRENRYYGRIFGAVLPMAVLSLGFWFRSVKNRFLCFNRTYFLYGLTISLPLILNSVSLNILAQSDRIMISRFKGPAMAGIYTLAYQFAILISLFFDSVNQAWLPWFHDAFAAGEYKAIRENVKPLVVFGGYIGLMCIAAAPEAIWILGGNHYMEGRWVVAPIALGLVCKFVFANYEHIELHLKKTGYIAMGTAMAAALNLALNWIFIPRYGFVAAGCTTCFSYFALMTVHYFITTKIMKIKLYHNRFMYLSLAGVCAGAGGFVCLYPYTAARYGFAALLTAVYGYRNRVLLLNILRRKRKADK</sequence>
<keyword evidence="5 6" id="KW-0472">Membrane</keyword>
<evidence type="ECO:0000256" key="5">
    <source>
        <dbReference type="ARBA" id="ARBA00023136"/>
    </source>
</evidence>
<feature type="transmembrane region" description="Helical" evidence="6">
    <location>
        <begin position="47"/>
        <end position="67"/>
    </location>
</feature>
<evidence type="ECO:0000256" key="6">
    <source>
        <dbReference type="SAM" id="Phobius"/>
    </source>
</evidence>
<evidence type="ECO:0000313" key="8">
    <source>
        <dbReference type="Proteomes" id="UP000198508"/>
    </source>
</evidence>
<dbReference type="EMBL" id="FOIM01000009">
    <property type="protein sequence ID" value="SET59954.1"/>
    <property type="molecule type" value="Genomic_DNA"/>
</dbReference>
<proteinExistence type="predicted"/>
<feature type="transmembrane region" description="Helical" evidence="6">
    <location>
        <begin position="417"/>
        <end position="438"/>
    </location>
</feature>
<feature type="transmembrane region" description="Helical" evidence="6">
    <location>
        <begin position="357"/>
        <end position="376"/>
    </location>
</feature>
<evidence type="ECO:0000256" key="2">
    <source>
        <dbReference type="ARBA" id="ARBA00022475"/>
    </source>
</evidence>
<evidence type="ECO:0000256" key="3">
    <source>
        <dbReference type="ARBA" id="ARBA00022692"/>
    </source>
</evidence>
<dbReference type="PANTHER" id="PTHR30250:SF11">
    <property type="entry name" value="O-ANTIGEN TRANSPORTER-RELATED"/>
    <property type="match status" value="1"/>
</dbReference>
<feature type="transmembrane region" description="Helical" evidence="6">
    <location>
        <begin position="295"/>
        <end position="316"/>
    </location>
</feature>
<dbReference type="STRING" id="460384.SAMN05216313_10983"/>
<feature type="transmembrane region" description="Helical" evidence="6">
    <location>
        <begin position="210"/>
        <end position="232"/>
    </location>
</feature>
<evidence type="ECO:0000256" key="4">
    <source>
        <dbReference type="ARBA" id="ARBA00022989"/>
    </source>
</evidence>